<organism evidence="2 3">
    <name type="scientific">Sphagnum jensenii</name>
    <dbReference type="NCBI Taxonomy" id="128206"/>
    <lineage>
        <taxon>Eukaryota</taxon>
        <taxon>Viridiplantae</taxon>
        <taxon>Streptophyta</taxon>
        <taxon>Embryophyta</taxon>
        <taxon>Bryophyta</taxon>
        <taxon>Sphagnophytina</taxon>
        <taxon>Sphagnopsida</taxon>
        <taxon>Sphagnales</taxon>
        <taxon>Sphagnaceae</taxon>
        <taxon>Sphagnum</taxon>
    </lineage>
</organism>
<evidence type="ECO:0000256" key="1">
    <source>
        <dbReference type="SAM" id="MobiDB-lite"/>
    </source>
</evidence>
<protein>
    <submittedName>
        <fullName evidence="2">Uncharacterized protein</fullName>
    </submittedName>
</protein>
<feature type="region of interest" description="Disordered" evidence="1">
    <location>
        <begin position="58"/>
        <end position="149"/>
    </location>
</feature>
<gene>
    <name evidence="2" type="ORF">CSSPJE1EN1_LOCUS23095</name>
</gene>
<feature type="compositionally biased region" description="Low complexity" evidence="1">
    <location>
        <begin position="58"/>
        <end position="83"/>
    </location>
</feature>
<keyword evidence="3" id="KW-1185">Reference proteome</keyword>
<name>A0ABP0XJ65_9BRYO</name>
<evidence type="ECO:0000313" key="2">
    <source>
        <dbReference type="EMBL" id="CAK9277617.1"/>
    </source>
</evidence>
<reference evidence="2" key="1">
    <citation type="submission" date="2024-02" db="EMBL/GenBank/DDBJ databases">
        <authorList>
            <consortium name="ELIXIR-Norway"/>
            <consortium name="Elixir Norway"/>
        </authorList>
    </citation>
    <scope>NUCLEOTIDE SEQUENCE</scope>
</reference>
<dbReference type="EMBL" id="OZ020103">
    <property type="protein sequence ID" value="CAK9277617.1"/>
    <property type="molecule type" value="Genomic_DNA"/>
</dbReference>
<evidence type="ECO:0000313" key="3">
    <source>
        <dbReference type="Proteomes" id="UP001497444"/>
    </source>
</evidence>
<dbReference type="Proteomes" id="UP001497444">
    <property type="component" value="Chromosome 8"/>
</dbReference>
<accession>A0ABP0XJ65</accession>
<proteinExistence type="predicted"/>
<feature type="compositionally biased region" description="Low complexity" evidence="1">
    <location>
        <begin position="123"/>
        <end position="140"/>
    </location>
</feature>
<sequence length="149" mass="14827">MFAKRYGGRGEACTKGRLRSEQVPQWLRRRNGEDGLTAARSAFSTAKLLCAKLADPAPAGAARGRGLAPAAAPGLSAGHGPPHVARGGGPAVGASPGLSAGHGPRRAARSGGPAVAADPSLSAGHGPMRAARGRGPAVAAELQWTCGQR</sequence>